<dbReference type="Proteomes" id="UP000606044">
    <property type="component" value="Unassembled WGS sequence"/>
</dbReference>
<keyword evidence="2" id="KW-1185">Reference proteome</keyword>
<dbReference type="AlphaFoldDB" id="A0A917BI45"/>
<proteinExistence type="predicted"/>
<dbReference type="InterPro" id="IPR036663">
    <property type="entry name" value="Fumarylacetoacetase_C_sf"/>
</dbReference>
<dbReference type="SUPFAM" id="SSF56529">
    <property type="entry name" value="FAH"/>
    <property type="match status" value="1"/>
</dbReference>
<reference evidence="1" key="1">
    <citation type="journal article" date="2014" name="Int. J. Syst. Evol. Microbiol.">
        <title>Complete genome sequence of Corynebacterium casei LMG S-19264T (=DSM 44701T), isolated from a smear-ripened cheese.</title>
        <authorList>
            <consortium name="US DOE Joint Genome Institute (JGI-PGF)"/>
            <person name="Walter F."/>
            <person name="Albersmeier A."/>
            <person name="Kalinowski J."/>
            <person name="Ruckert C."/>
        </authorList>
    </citation>
    <scope>NUCLEOTIDE SEQUENCE</scope>
    <source>
        <strain evidence="1">CCM 7897</strain>
    </source>
</reference>
<protein>
    <recommendedName>
        <fullName evidence="3">DUF2848 domain-containing protein</fullName>
    </recommendedName>
</protein>
<evidence type="ECO:0000313" key="1">
    <source>
        <dbReference type="EMBL" id="GGF46409.1"/>
    </source>
</evidence>
<reference evidence="1" key="2">
    <citation type="submission" date="2020-09" db="EMBL/GenBank/DDBJ databases">
        <authorList>
            <person name="Sun Q."/>
            <person name="Sedlacek I."/>
        </authorList>
    </citation>
    <scope>NUCLEOTIDE SEQUENCE</scope>
    <source>
        <strain evidence="1">CCM 7897</strain>
    </source>
</reference>
<dbReference type="RefSeq" id="WP_188574633.1">
    <property type="nucleotide sequence ID" value="NZ_BMCT01000001.1"/>
</dbReference>
<name>A0A917BI45_9HYPH</name>
<dbReference type="InterPro" id="IPR021269">
    <property type="entry name" value="DUF2848"/>
</dbReference>
<dbReference type="Pfam" id="PF11010">
    <property type="entry name" value="DUF2848"/>
    <property type="match status" value="1"/>
</dbReference>
<evidence type="ECO:0008006" key="3">
    <source>
        <dbReference type="Google" id="ProtNLM"/>
    </source>
</evidence>
<comment type="caution">
    <text evidence="1">The sequence shown here is derived from an EMBL/GenBank/DDBJ whole genome shotgun (WGS) entry which is preliminary data.</text>
</comment>
<gene>
    <name evidence="1" type="ORF">GCM10007301_02380</name>
</gene>
<evidence type="ECO:0000313" key="2">
    <source>
        <dbReference type="Proteomes" id="UP000606044"/>
    </source>
</evidence>
<dbReference type="EMBL" id="BMCT01000001">
    <property type="protein sequence ID" value="GGF46409.1"/>
    <property type="molecule type" value="Genomic_DNA"/>
</dbReference>
<sequence length="228" mass="24852">MGTALTFTIHSGGTSRQETLDITTAVIAGWTGRDKVALEKHIVELEELGVARPASTPIYYRCSTSRFTTATVLENTGPDSSGEVEFMLVNVGGKRYLGVGSDHTDRKVETYGITVSKQMCDKPIAPELWVLDDVLPHWDSLILRSFAIIDGERVLYQEGTVNSMLPPDEVVAGFSGADLSAGSVMFCGTFAVHGGIRPAERFEFEMEDPVLKRTIRHGYDVVVLPVNG</sequence>
<organism evidence="1 2">
    <name type="scientific">Azorhizobium oxalatiphilum</name>
    <dbReference type="NCBI Taxonomy" id="980631"/>
    <lineage>
        <taxon>Bacteria</taxon>
        <taxon>Pseudomonadati</taxon>
        <taxon>Pseudomonadota</taxon>
        <taxon>Alphaproteobacteria</taxon>
        <taxon>Hyphomicrobiales</taxon>
        <taxon>Xanthobacteraceae</taxon>
        <taxon>Azorhizobium</taxon>
    </lineage>
</organism>
<dbReference type="GO" id="GO:0003824">
    <property type="term" value="F:catalytic activity"/>
    <property type="evidence" value="ECO:0007669"/>
    <property type="project" value="InterPro"/>
</dbReference>
<accession>A0A917BI45</accession>